<feature type="transmembrane region" description="Helical" evidence="1">
    <location>
        <begin position="103"/>
        <end position="124"/>
    </location>
</feature>
<dbReference type="EMBL" id="MFNF01000055">
    <property type="protein sequence ID" value="OGG99695.1"/>
    <property type="molecule type" value="Genomic_DNA"/>
</dbReference>
<feature type="transmembrane region" description="Helical" evidence="1">
    <location>
        <begin position="77"/>
        <end position="96"/>
    </location>
</feature>
<organism evidence="2 3">
    <name type="scientific">Candidatus Lambdaproteobacteria bacterium RIFOXYD2_FULL_56_26</name>
    <dbReference type="NCBI Taxonomy" id="1817773"/>
    <lineage>
        <taxon>Bacteria</taxon>
        <taxon>Pseudomonadati</taxon>
        <taxon>Pseudomonadota</taxon>
        <taxon>Candidatus Lambdaproteobacteria</taxon>
    </lineage>
</organism>
<reference evidence="2 3" key="1">
    <citation type="journal article" date="2016" name="Nat. Commun.">
        <title>Thousands of microbial genomes shed light on interconnected biogeochemical processes in an aquifer system.</title>
        <authorList>
            <person name="Anantharaman K."/>
            <person name="Brown C.T."/>
            <person name="Hug L.A."/>
            <person name="Sharon I."/>
            <person name="Castelle C.J."/>
            <person name="Probst A.J."/>
            <person name="Thomas B.C."/>
            <person name="Singh A."/>
            <person name="Wilkins M.J."/>
            <person name="Karaoz U."/>
            <person name="Brodie E.L."/>
            <person name="Williams K.H."/>
            <person name="Hubbard S.S."/>
            <person name="Banfield J.F."/>
        </authorList>
    </citation>
    <scope>NUCLEOTIDE SEQUENCE [LARGE SCALE GENOMIC DNA]</scope>
</reference>
<accession>A0A1F6GNI2</accession>
<dbReference type="Proteomes" id="UP000177583">
    <property type="component" value="Unassembled WGS sequence"/>
</dbReference>
<proteinExistence type="predicted"/>
<name>A0A1F6GNI2_9PROT</name>
<keyword evidence="1" id="KW-0472">Membrane</keyword>
<feature type="transmembrane region" description="Helical" evidence="1">
    <location>
        <begin position="7"/>
        <end position="27"/>
    </location>
</feature>
<keyword evidence="1" id="KW-0812">Transmembrane</keyword>
<keyword evidence="1" id="KW-1133">Transmembrane helix</keyword>
<protein>
    <submittedName>
        <fullName evidence="2">Uncharacterized protein</fullName>
    </submittedName>
</protein>
<evidence type="ECO:0000256" key="1">
    <source>
        <dbReference type="SAM" id="Phobius"/>
    </source>
</evidence>
<evidence type="ECO:0000313" key="2">
    <source>
        <dbReference type="EMBL" id="OGG99695.1"/>
    </source>
</evidence>
<evidence type="ECO:0000313" key="3">
    <source>
        <dbReference type="Proteomes" id="UP000177583"/>
    </source>
</evidence>
<gene>
    <name evidence="2" type="ORF">A2557_06030</name>
</gene>
<comment type="caution">
    <text evidence="2">The sequence shown here is derived from an EMBL/GenBank/DDBJ whole genome shotgun (WGS) entry which is preliminary data.</text>
</comment>
<dbReference type="AlphaFoldDB" id="A0A1F6GNI2"/>
<sequence>MSGYQQFLYLHMVVHLLVALPLLFLGWKGWGAKGVGWGLAGTFGIDSDHFFRLFLHPSEFWDRLLAWNLFDGERAPFLLFHSFELAFVLMLVGWIWKDRLWPFLVVGAAFFVHLSLDMGTYALLGLHPAFYTWTGWVLGLSKVVWGQTF</sequence>